<keyword evidence="10" id="KW-1185">Reference proteome</keyword>
<keyword evidence="7" id="KW-1133">Transmembrane helix</keyword>
<dbReference type="Gene3D" id="1.25.40.10">
    <property type="entry name" value="Tetratricopeptide repeat domain"/>
    <property type="match status" value="1"/>
</dbReference>
<dbReference type="OrthoDB" id="1043958at2"/>
<dbReference type="Pfam" id="PF02518">
    <property type="entry name" value="HATPase_c"/>
    <property type="match status" value="2"/>
</dbReference>
<evidence type="ECO:0000256" key="1">
    <source>
        <dbReference type="ARBA" id="ARBA00000085"/>
    </source>
</evidence>
<dbReference type="InterPro" id="IPR003594">
    <property type="entry name" value="HATPase_dom"/>
</dbReference>
<keyword evidence="5" id="KW-0902">Two-component regulatory system</keyword>
<dbReference type="GO" id="GO:0004673">
    <property type="term" value="F:protein histidine kinase activity"/>
    <property type="evidence" value="ECO:0007669"/>
    <property type="project" value="UniProtKB-EC"/>
</dbReference>
<feature type="repeat" description="TPR" evidence="6">
    <location>
        <begin position="72"/>
        <end position="105"/>
    </location>
</feature>
<dbReference type="EMBL" id="FQTV01000001">
    <property type="protein sequence ID" value="SHE37447.1"/>
    <property type="molecule type" value="Genomic_DNA"/>
</dbReference>
<evidence type="ECO:0000256" key="4">
    <source>
        <dbReference type="ARBA" id="ARBA00022777"/>
    </source>
</evidence>
<reference evidence="9 10" key="1">
    <citation type="submission" date="2016-11" db="EMBL/GenBank/DDBJ databases">
        <authorList>
            <person name="Jaros S."/>
            <person name="Januszkiewicz K."/>
            <person name="Wedrychowicz H."/>
        </authorList>
    </citation>
    <scope>NUCLEOTIDE SEQUENCE [LARGE SCALE GENOMIC DNA]</scope>
    <source>
        <strain evidence="9 10">DSM 26991</strain>
    </source>
</reference>
<evidence type="ECO:0000256" key="6">
    <source>
        <dbReference type="PROSITE-ProRule" id="PRU00339"/>
    </source>
</evidence>
<name>A0A1M4SZJ9_9BACE</name>
<dbReference type="SUPFAM" id="SSF55874">
    <property type="entry name" value="ATPase domain of HSP90 chaperone/DNA topoisomerase II/histidine kinase"/>
    <property type="match status" value="2"/>
</dbReference>
<keyword evidence="6" id="KW-0802">TPR repeat</keyword>
<dbReference type="InterPro" id="IPR050736">
    <property type="entry name" value="Sensor_HK_Regulatory"/>
</dbReference>
<protein>
    <recommendedName>
        <fullName evidence="2">histidine kinase</fullName>
        <ecNumber evidence="2">2.7.13.3</ecNumber>
    </recommendedName>
</protein>
<evidence type="ECO:0000256" key="5">
    <source>
        <dbReference type="ARBA" id="ARBA00023012"/>
    </source>
</evidence>
<feature type="domain" description="Histidine kinase" evidence="8">
    <location>
        <begin position="682"/>
        <end position="879"/>
    </location>
</feature>
<evidence type="ECO:0000313" key="10">
    <source>
        <dbReference type="Proteomes" id="UP000184509"/>
    </source>
</evidence>
<dbReference type="Pfam" id="PF17139">
    <property type="entry name" value="DUF5112"/>
    <property type="match status" value="1"/>
</dbReference>
<dbReference type="PRINTS" id="PR00344">
    <property type="entry name" value="BCTRLSENSOR"/>
</dbReference>
<dbReference type="PANTHER" id="PTHR43711">
    <property type="entry name" value="TWO-COMPONENT HISTIDINE KINASE"/>
    <property type="match status" value="1"/>
</dbReference>
<feature type="transmembrane region" description="Helical" evidence="7">
    <location>
        <begin position="1055"/>
        <end position="1075"/>
    </location>
</feature>
<comment type="catalytic activity">
    <reaction evidence="1">
        <text>ATP + protein L-histidine = ADP + protein N-phospho-L-histidine.</text>
        <dbReference type="EC" id="2.7.13.3"/>
    </reaction>
</comment>
<dbReference type="InterPro" id="IPR005467">
    <property type="entry name" value="His_kinase_dom"/>
</dbReference>
<dbReference type="GO" id="GO:0000160">
    <property type="term" value="P:phosphorelay signal transduction system"/>
    <property type="evidence" value="ECO:0007669"/>
    <property type="project" value="UniProtKB-KW"/>
</dbReference>
<dbReference type="PANTHER" id="PTHR43711:SF31">
    <property type="entry name" value="HISTIDINE KINASE"/>
    <property type="match status" value="1"/>
</dbReference>
<dbReference type="InterPro" id="IPR019734">
    <property type="entry name" value="TPR_rpt"/>
</dbReference>
<keyword evidence="7" id="KW-0472">Membrane</keyword>
<dbReference type="SUPFAM" id="SSF48452">
    <property type="entry name" value="TPR-like"/>
    <property type="match status" value="1"/>
</dbReference>
<organism evidence="9 10">
    <name type="scientific">Bacteroides luti</name>
    <dbReference type="NCBI Taxonomy" id="1297750"/>
    <lineage>
        <taxon>Bacteria</taxon>
        <taxon>Pseudomonadati</taxon>
        <taxon>Bacteroidota</taxon>
        <taxon>Bacteroidia</taxon>
        <taxon>Bacteroidales</taxon>
        <taxon>Bacteroidaceae</taxon>
        <taxon>Bacteroides</taxon>
    </lineage>
</organism>
<dbReference type="EC" id="2.7.13.3" evidence="2"/>
<feature type="transmembrane region" description="Helical" evidence="7">
    <location>
        <begin position="591"/>
        <end position="613"/>
    </location>
</feature>
<keyword evidence="4 9" id="KW-0418">Kinase</keyword>
<dbReference type="Pfam" id="PF17140">
    <property type="entry name" value="DUF5113"/>
    <property type="match status" value="2"/>
</dbReference>
<dbReference type="STRING" id="1297750.SAMN05444405_101235"/>
<dbReference type="InterPro" id="IPR036890">
    <property type="entry name" value="HATPase_C_sf"/>
</dbReference>
<sequence>MNKLRNILYFLTVILALSVFFSCTGTPSAQEVRLLDSLNQRSYDLRYKQLDSSYKEALLAINYADEYDQGKAEAYNNLGFCAFMRMDFDAAENYYKKVYRLTQNELELVIADIGLMKIYQRTSMNKEYYDCRNSAVRRMKRIDEDQSVFVDVHDKKRLNYARSEFFIVSSIYYFYLQQQSEAIQSINQVQDSDLASDTAQILYYDYIKGSAELFEKKDAEQNNITEFDELFKCWNMSRNQYIYFEANSLQGISSLFENKDIFNLIYHERPKAIQTLNSYYHFTKNEVAESDTILPLNLARVALEKFKKYKDIYQIAGAYVTIGRYYNMHGRYSVALDTLSKALDCVNKHHKLYYKNGKSTVDQLKPFSEQDTIYTELSWISKNNVKTVPEWIARIREQLSVTYAGLGMKVPSNYNRNIYLDILDYTRQDKELESRSQELEKEDRQLNILSLFVFSGFVLLIFLFWVLNSRSKTRNRKHSERLRNTLEVCQRITASIPIDIGSTDEIVSAVGTAIQADLKKLFHAYSLRIGIFDPESEEFIYPSIDEDIIEDELIENDLIKSSFNLFLPKEETPIGVIELYTRHKITKDEKALMNVITPYIAWTLGNGLTFISLGDERIKLEKQRYVYEQHIADNKRQNLIKKSCMAIVYGITPFMDRIINEVHKLTSKGYIQDEAIKLEKYQYIDELVSKINEYNDILALWIKMKQGSLNLNIENFELNELFDVLAKGRKTFEMKHQAFKVEPTKAIVKADKALTMFMINTLTENARKYTPEGGTIQVSAKTEDDYVEISVSDTGRGISQEDVARILGEKVYDSSQIGMESTDKEELLKNKGHGFGLMNCKGIIEKYRKTNDLFKVCMFSIESTPGKGSKFYFRLPTGIRKTLDILLCLFITTGLFSCSKLERPVTKEYHPADSTSVTSDKTYDKLLNEASLFADTVYYCNVIENYPLALQYADSAIDRLNKHYLKNYRNKRNVMTLKGNGISTEINWWNGLVDTDYYVILDIRNEAAVAFLALKQWDNYQYNNTAYSRLYKLVSEDYSLEEYCRNLEHSTNNKVVAVILFILILIVFFIGYYLLFIRKRLINRWNLEQVLEINKQVLNSTLTSNDIPRSIVDNCFDGINELLTIDMLSIGVYNEDSHRLEFAYYPHQMEWNDTSVEIQGEHETLTEVMQRCFDSQQYAAGKLQSIPFYDNNLYDIYVQALPLMVEVGETSRCVGVLAFSRQNDEERESNRLLIELITNYVAIVVFNAVVKLATKYRDIESAEEDTYRASWEDSLLHVQNMVLDNCLSTIKHETIYYPSKIKNIIDKLAKKSFTPEEEKENIQTISELIDYYKGIFNILSSCAAKQLEEVTFRRGNVEVDELVIHAQKYFRKMSKRLQSSVTFHAESCSEKVIGDVIQLKFLLENLIEECLTVPEDGEVILEAKADGEYIRFLFTDRRREKTVEELNQLFYPDLARMTASEDGTLKGTEYLICKQIIRDHDEFAGLRGCRINAEPSPEGGFTVYFTIPKRKVSLVKTKGINKEKQ</sequence>
<dbReference type="PROSITE" id="PS50109">
    <property type="entry name" value="HIS_KIN"/>
    <property type="match status" value="1"/>
</dbReference>
<feature type="transmembrane region" description="Helical" evidence="7">
    <location>
        <begin position="1232"/>
        <end position="1250"/>
    </location>
</feature>
<dbReference type="Gene3D" id="3.30.565.10">
    <property type="entry name" value="Histidine kinase-like ATPase, C-terminal domain"/>
    <property type="match status" value="2"/>
</dbReference>
<gene>
    <name evidence="9" type="ORF">SAMN05444405_101235</name>
</gene>
<evidence type="ECO:0000259" key="8">
    <source>
        <dbReference type="PROSITE" id="PS50109"/>
    </source>
</evidence>
<dbReference type="SMART" id="SM00387">
    <property type="entry name" value="HATPase_c"/>
    <property type="match status" value="1"/>
</dbReference>
<feature type="repeat" description="TPR" evidence="6">
    <location>
        <begin position="316"/>
        <end position="349"/>
    </location>
</feature>
<evidence type="ECO:0000256" key="2">
    <source>
        <dbReference type="ARBA" id="ARBA00012438"/>
    </source>
</evidence>
<evidence type="ECO:0000313" key="9">
    <source>
        <dbReference type="EMBL" id="SHE37447.1"/>
    </source>
</evidence>
<dbReference type="InterPro" id="IPR011990">
    <property type="entry name" value="TPR-like_helical_dom_sf"/>
</dbReference>
<dbReference type="InterPro" id="IPR033406">
    <property type="entry name" value="DUF5113"/>
</dbReference>
<keyword evidence="3" id="KW-0808">Transferase</keyword>
<evidence type="ECO:0000256" key="7">
    <source>
        <dbReference type="SAM" id="Phobius"/>
    </source>
</evidence>
<dbReference type="InterPro" id="IPR004358">
    <property type="entry name" value="Sig_transdc_His_kin-like_C"/>
</dbReference>
<dbReference type="PROSITE" id="PS51257">
    <property type="entry name" value="PROKAR_LIPOPROTEIN"/>
    <property type="match status" value="1"/>
</dbReference>
<dbReference type="RefSeq" id="WP_073398675.1">
    <property type="nucleotide sequence ID" value="NZ_FQTV01000001.1"/>
</dbReference>
<dbReference type="SMART" id="SM00028">
    <property type="entry name" value="TPR"/>
    <property type="match status" value="2"/>
</dbReference>
<proteinExistence type="predicted"/>
<dbReference type="PROSITE" id="PS50005">
    <property type="entry name" value="TPR"/>
    <property type="match status" value="2"/>
</dbReference>
<feature type="transmembrane region" description="Helical" evidence="7">
    <location>
        <begin position="446"/>
        <end position="467"/>
    </location>
</feature>
<accession>A0A1M4SZJ9</accession>
<keyword evidence="7" id="KW-0812">Transmembrane</keyword>
<dbReference type="Proteomes" id="UP000184509">
    <property type="component" value="Unassembled WGS sequence"/>
</dbReference>
<dbReference type="InterPro" id="IPR033405">
    <property type="entry name" value="DUF5112"/>
</dbReference>
<evidence type="ECO:0000256" key="3">
    <source>
        <dbReference type="ARBA" id="ARBA00022679"/>
    </source>
</evidence>